<sequence>MNASSIPAIANYMPLPQCYHASTMNFMWTDAIIPLRTERSTLTSSTSTLRNRTSG</sequence>
<dbReference type="EMBL" id="GGEC01084168">
    <property type="protein sequence ID" value="MBX64652.1"/>
    <property type="molecule type" value="Transcribed_RNA"/>
</dbReference>
<evidence type="ECO:0000313" key="1">
    <source>
        <dbReference type="EMBL" id="MBX64652.1"/>
    </source>
</evidence>
<proteinExistence type="predicted"/>
<accession>A0A2P2QCE1</accession>
<reference evidence="1" key="1">
    <citation type="submission" date="2018-02" db="EMBL/GenBank/DDBJ databases">
        <title>Rhizophora mucronata_Transcriptome.</title>
        <authorList>
            <person name="Meera S.P."/>
            <person name="Sreeshan A."/>
            <person name="Augustine A."/>
        </authorList>
    </citation>
    <scope>NUCLEOTIDE SEQUENCE</scope>
    <source>
        <tissue evidence="1">Leaf</tissue>
    </source>
</reference>
<name>A0A2P2QCE1_RHIMU</name>
<dbReference type="AlphaFoldDB" id="A0A2P2QCE1"/>
<organism evidence="1">
    <name type="scientific">Rhizophora mucronata</name>
    <name type="common">Asiatic mangrove</name>
    <dbReference type="NCBI Taxonomy" id="61149"/>
    <lineage>
        <taxon>Eukaryota</taxon>
        <taxon>Viridiplantae</taxon>
        <taxon>Streptophyta</taxon>
        <taxon>Embryophyta</taxon>
        <taxon>Tracheophyta</taxon>
        <taxon>Spermatophyta</taxon>
        <taxon>Magnoliopsida</taxon>
        <taxon>eudicotyledons</taxon>
        <taxon>Gunneridae</taxon>
        <taxon>Pentapetalae</taxon>
        <taxon>rosids</taxon>
        <taxon>fabids</taxon>
        <taxon>Malpighiales</taxon>
        <taxon>Rhizophoraceae</taxon>
        <taxon>Rhizophora</taxon>
    </lineage>
</organism>
<protein>
    <submittedName>
        <fullName evidence="1">Uncharacterized protein</fullName>
    </submittedName>
</protein>